<feature type="non-terminal residue" evidence="1">
    <location>
        <position position="142"/>
    </location>
</feature>
<name>A0ABR0B9H7_9CRUS</name>
<sequence>MSDLSAWWSLKDAPRDKPISAGQPLREMTDRGIAIAYVGRRHGDRVVHFNEISQYWWYWTPEDPIHKVPDTIIGFPFVTELELDRAVQKAIAEAFGQMIDALVLSAANRAIGNEAWADIQQSAVIQSLKQLHTAFGGRIPDE</sequence>
<protein>
    <submittedName>
        <fullName evidence="1">Uncharacterized protein</fullName>
    </submittedName>
</protein>
<reference evidence="1 2" key="1">
    <citation type="journal article" date="2023" name="Nucleic Acids Res.">
        <title>The hologenome of Daphnia magna reveals possible DNA methylation and microbiome-mediated evolution of the host genome.</title>
        <authorList>
            <person name="Chaturvedi A."/>
            <person name="Li X."/>
            <person name="Dhandapani V."/>
            <person name="Marshall H."/>
            <person name="Kissane S."/>
            <person name="Cuenca-Cambronero M."/>
            <person name="Asole G."/>
            <person name="Calvet F."/>
            <person name="Ruiz-Romero M."/>
            <person name="Marangio P."/>
            <person name="Guigo R."/>
            <person name="Rago D."/>
            <person name="Mirbahai L."/>
            <person name="Eastwood N."/>
            <person name="Colbourne J.K."/>
            <person name="Zhou J."/>
            <person name="Mallon E."/>
            <person name="Orsini L."/>
        </authorList>
    </citation>
    <scope>NUCLEOTIDE SEQUENCE [LARGE SCALE GENOMIC DNA]</scope>
    <source>
        <strain evidence="1">LRV0_1</strain>
    </source>
</reference>
<comment type="caution">
    <text evidence="1">The sequence shown here is derived from an EMBL/GenBank/DDBJ whole genome shotgun (WGS) entry which is preliminary data.</text>
</comment>
<dbReference type="Proteomes" id="UP001234178">
    <property type="component" value="Unassembled WGS sequence"/>
</dbReference>
<gene>
    <name evidence="1" type="ORF">OUZ56_032641</name>
</gene>
<dbReference type="EMBL" id="JAOYFB010000041">
    <property type="protein sequence ID" value="KAK4045233.1"/>
    <property type="molecule type" value="Genomic_DNA"/>
</dbReference>
<keyword evidence="2" id="KW-1185">Reference proteome</keyword>
<proteinExistence type="predicted"/>
<accession>A0ABR0B9H7</accession>
<evidence type="ECO:0000313" key="2">
    <source>
        <dbReference type="Proteomes" id="UP001234178"/>
    </source>
</evidence>
<organism evidence="1 2">
    <name type="scientific">Daphnia magna</name>
    <dbReference type="NCBI Taxonomy" id="35525"/>
    <lineage>
        <taxon>Eukaryota</taxon>
        <taxon>Metazoa</taxon>
        <taxon>Ecdysozoa</taxon>
        <taxon>Arthropoda</taxon>
        <taxon>Crustacea</taxon>
        <taxon>Branchiopoda</taxon>
        <taxon>Diplostraca</taxon>
        <taxon>Cladocera</taxon>
        <taxon>Anomopoda</taxon>
        <taxon>Daphniidae</taxon>
        <taxon>Daphnia</taxon>
    </lineage>
</organism>
<evidence type="ECO:0000313" key="1">
    <source>
        <dbReference type="EMBL" id="KAK4045233.1"/>
    </source>
</evidence>